<organism evidence="1 2">
    <name type="scientific">Paenibacillus odorifer</name>
    <dbReference type="NCBI Taxonomy" id="189426"/>
    <lineage>
        <taxon>Bacteria</taxon>
        <taxon>Bacillati</taxon>
        <taxon>Bacillota</taxon>
        <taxon>Bacilli</taxon>
        <taxon>Bacillales</taxon>
        <taxon>Paenibacillaceae</taxon>
        <taxon>Paenibacillus</taxon>
    </lineage>
</organism>
<comment type="caution">
    <text evidence="1">The sequence shown here is derived from an EMBL/GenBank/DDBJ whole genome shotgun (WGS) entry which is preliminary data.</text>
</comment>
<protein>
    <recommendedName>
        <fullName evidence="3">Baseplate protein J-like domain-containing protein</fullName>
    </recommendedName>
</protein>
<reference evidence="1 2" key="1">
    <citation type="submission" date="2016-11" db="EMBL/GenBank/DDBJ databases">
        <title>Paenibacillus species isolates.</title>
        <authorList>
            <person name="Beno S.M."/>
        </authorList>
    </citation>
    <scope>NUCLEOTIDE SEQUENCE [LARGE SCALE GENOMIC DNA]</scope>
    <source>
        <strain evidence="1 2">FSL H7-0433</strain>
    </source>
</reference>
<dbReference type="Proteomes" id="UP000187158">
    <property type="component" value="Unassembled WGS sequence"/>
</dbReference>
<sequence length="213" mass="22810">MGIWKMSQLKAPPQTNDAGELREYIKYFSNQIAIMLKDLDFTLNGDINFQNVKAKSITADRMDVQELSAIVANLGHITAGLIESVQIFGSYIATRNGAFPRAEINNTGDLLAVYTDANNYLTIEPGITGEPTVTIRKSGAVSLILGPAFGLTGLLASTPIVLGTQNGNTNIVCGDSDDVIIPSWSQFKNTETGTSLQAELDSIRAELAGKADI</sequence>
<gene>
    <name evidence="1" type="ORF">BSO21_10030</name>
</gene>
<evidence type="ECO:0000313" key="2">
    <source>
        <dbReference type="Proteomes" id="UP000187158"/>
    </source>
</evidence>
<dbReference type="RefSeq" id="WP_076218558.1">
    <property type="nucleotide sequence ID" value="NZ_MPVM01000002.1"/>
</dbReference>
<name>A0ABX3GQS3_9BACL</name>
<keyword evidence="2" id="KW-1185">Reference proteome</keyword>
<evidence type="ECO:0008006" key="3">
    <source>
        <dbReference type="Google" id="ProtNLM"/>
    </source>
</evidence>
<dbReference type="EMBL" id="MPVP01000045">
    <property type="protein sequence ID" value="OMD34945.1"/>
    <property type="molecule type" value="Genomic_DNA"/>
</dbReference>
<proteinExistence type="predicted"/>
<evidence type="ECO:0000313" key="1">
    <source>
        <dbReference type="EMBL" id="OMD34945.1"/>
    </source>
</evidence>
<accession>A0ABX3GQS3</accession>